<reference evidence="2 3" key="1">
    <citation type="submission" date="2023-07" db="EMBL/GenBank/DDBJ databases">
        <title>Sequencing the genomes of 1000 actinobacteria strains.</title>
        <authorList>
            <person name="Klenk H.-P."/>
        </authorList>
    </citation>
    <scope>NUCLEOTIDE SEQUENCE [LARGE SCALE GENOMIC DNA]</scope>
    <source>
        <strain evidence="2 3">DSM 17163</strain>
    </source>
</reference>
<sequence>MTKEAPGASNYRGRGSGTTPAGPGSLSRVLAIAERATGKSQRPASLGRLVI</sequence>
<gene>
    <name evidence="2" type="ORF">J2S70_001422</name>
</gene>
<feature type="region of interest" description="Disordered" evidence="1">
    <location>
        <begin position="1"/>
        <end position="26"/>
    </location>
</feature>
<evidence type="ECO:0000313" key="3">
    <source>
        <dbReference type="Proteomes" id="UP001243212"/>
    </source>
</evidence>
<dbReference type="RefSeq" id="WP_307683035.1">
    <property type="nucleotide sequence ID" value="NZ_JAUSQX010000001.1"/>
</dbReference>
<keyword evidence="3" id="KW-1185">Reference proteome</keyword>
<protein>
    <submittedName>
        <fullName evidence="2">Uncharacterized protein</fullName>
    </submittedName>
</protein>
<proteinExistence type="predicted"/>
<accession>A0ABT9NHG2</accession>
<evidence type="ECO:0000256" key="1">
    <source>
        <dbReference type="SAM" id="MobiDB-lite"/>
    </source>
</evidence>
<dbReference type="Proteomes" id="UP001243212">
    <property type="component" value="Unassembled WGS sequence"/>
</dbReference>
<comment type="caution">
    <text evidence="2">The sequence shown here is derived from an EMBL/GenBank/DDBJ whole genome shotgun (WGS) entry which is preliminary data.</text>
</comment>
<name>A0ABT9NHG2_9ACTO</name>
<organism evidence="2 3">
    <name type="scientific">Trueperella bonasi</name>
    <dbReference type="NCBI Taxonomy" id="312286"/>
    <lineage>
        <taxon>Bacteria</taxon>
        <taxon>Bacillati</taxon>
        <taxon>Actinomycetota</taxon>
        <taxon>Actinomycetes</taxon>
        <taxon>Actinomycetales</taxon>
        <taxon>Actinomycetaceae</taxon>
        <taxon>Trueperella</taxon>
    </lineage>
</organism>
<dbReference type="EMBL" id="JAUSQX010000001">
    <property type="protein sequence ID" value="MDP9806840.1"/>
    <property type="molecule type" value="Genomic_DNA"/>
</dbReference>
<evidence type="ECO:0000313" key="2">
    <source>
        <dbReference type="EMBL" id="MDP9806840.1"/>
    </source>
</evidence>